<evidence type="ECO:0000259" key="3">
    <source>
        <dbReference type="Pfam" id="PF23398"/>
    </source>
</evidence>
<evidence type="ECO:0000256" key="1">
    <source>
        <dbReference type="SAM" id="Coils"/>
    </source>
</evidence>
<feature type="compositionally biased region" description="Basic and acidic residues" evidence="2">
    <location>
        <begin position="49"/>
        <end position="62"/>
    </location>
</feature>
<dbReference type="EMBL" id="NBCO01000019">
    <property type="protein sequence ID" value="ORC87994.1"/>
    <property type="molecule type" value="Genomic_DNA"/>
</dbReference>
<dbReference type="STRING" id="67003.A0A1X0NTF5"/>
<feature type="coiled-coil region" evidence="1">
    <location>
        <begin position="227"/>
        <end position="261"/>
    </location>
</feature>
<feature type="region of interest" description="Disordered" evidence="2">
    <location>
        <begin position="1"/>
        <end position="33"/>
    </location>
</feature>
<dbReference type="Pfam" id="PF23398">
    <property type="entry name" value="FAZ1_cons"/>
    <property type="match status" value="1"/>
</dbReference>
<feature type="non-terminal residue" evidence="4">
    <location>
        <position position="1"/>
    </location>
</feature>
<dbReference type="Proteomes" id="UP000192257">
    <property type="component" value="Unassembled WGS sequence"/>
</dbReference>
<gene>
    <name evidence="4" type="ORF">TM35_000192380</name>
</gene>
<feature type="region of interest" description="Disordered" evidence="2">
    <location>
        <begin position="49"/>
        <end position="80"/>
    </location>
</feature>
<protein>
    <recommendedName>
        <fullName evidence="3">Flagellar attachment zone protein 1 conserved domain-containing protein</fullName>
    </recommendedName>
</protein>
<feature type="compositionally biased region" description="Basic residues" evidence="2">
    <location>
        <begin position="69"/>
        <end position="78"/>
    </location>
</feature>
<keyword evidence="5" id="KW-1185">Reference proteome</keyword>
<comment type="caution">
    <text evidence="4">The sequence shown here is derived from an EMBL/GenBank/DDBJ whole genome shotgun (WGS) entry which is preliminary data.</text>
</comment>
<organism evidence="4 5">
    <name type="scientific">Trypanosoma theileri</name>
    <dbReference type="NCBI Taxonomy" id="67003"/>
    <lineage>
        <taxon>Eukaryota</taxon>
        <taxon>Discoba</taxon>
        <taxon>Euglenozoa</taxon>
        <taxon>Kinetoplastea</taxon>
        <taxon>Metakinetoplastina</taxon>
        <taxon>Trypanosomatida</taxon>
        <taxon>Trypanosomatidae</taxon>
        <taxon>Trypanosoma</taxon>
    </lineage>
</organism>
<reference evidence="4 5" key="1">
    <citation type="submission" date="2017-03" db="EMBL/GenBank/DDBJ databases">
        <title>An alternative strategy for trypanosome survival in the mammalian bloodstream revealed through genome and transcriptome analysis of the ubiquitous bovine parasite Trypanosoma (Megatrypanum) theileri.</title>
        <authorList>
            <person name="Kelly S."/>
            <person name="Ivens A."/>
            <person name="Mott A."/>
            <person name="O'Neill E."/>
            <person name="Emms D."/>
            <person name="Macleod O."/>
            <person name="Voorheis P."/>
            <person name="Matthews J."/>
            <person name="Matthews K."/>
            <person name="Carrington M."/>
        </authorList>
    </citation>
    <scope>NUCLEOTIDE SEQUENCE [LARGE SCALE GENOMIC DNA]</scope>
    <source>
        <strain evidence="4">Edinburgh</strain>
    </source>
</reference>
<dbReference type="InterPro" id="IPR056614">
    <property type="entry name" value="FAZ1_cons"/>
</dbReference>
<name>A0A1X0NTF5_9TRYP</name>
<dbReference type="GeneID" id="39986516"/>
<evidence type="ECO:0000313" key="4">
    <source>
        <dbReference type="EMBL" id="ORC87994.1"/>
    </source>
</evidence>
<sequence>EVEKLNEQLAAKEQELEQLRGTDEEKSRAHDALNDEVEKLNKELAELQAENEKLRAHDDRWVPEASRSSGRRTTSHHRKEFDGEGWDQVLESQPEELTRAFVSDVADACRVDPDDVKKVVFSPDGKTVEFDVNHDEGVSAEEVDRLLQRGLFRRSKELLEGKGPFDNNYLSYEASDLMRQVNALGGIGMLNVITEEFLDRIVLERAELSALLLVAVEGFDHLNGLHLDREAELLEELEEQATEHTDMLEKMEEMVVLLEEARQTECSVRNDLFAREEELLELQRFRDEERRERDSMLQAQHNLLMISRNSHEELTKEKLQELTDECLRVEELEQQVGQLQQENASLKEEMARRAVSHKEALDILNSKIAGLMVELEVKGMEYTDTLGKLEEFVVLLEAARAAEKSALLTLEQREQELFDLQAAHNEETRELECIIRQLEARLGALQETQRELSEQQQQHQQEQRQHEGESVSVDPQSSGNVGAERDDVVRAMRQQLERLKREKEALTMELEVKGRQHDDAMDVLNRNIGDLMSELDSRIRGFQVSATSAKEMLREIALLRSAEEEEEEDEDVPQPEN</sequence>
<proteinExistence type="predicted"/>
<feature type="region of interest" description="Disordered" evidence="2">
    <location>
        <begin position="448"/>
        <end position="486"/>
    </location>
</feature>
<evidence type="ECO:0000313" key="5">
    <source>
        <dbReference type="Proteomes" id="UP000192257"/>
    </source>
</evidence>
<evidence type="ECO:0000256" key="2">
    <source>
        <dbReference type="SAM" id="MobiDB-lite"/>
    </source>
</evidence>
<dbReference type="VEuPathDB" id="TriTrypDB:TM35_000192380"/>
<feature type="domain" description="Flagellar attachment zone protein 1 conserved" evidence="3">
    <location>
        <begin position="73"/>
        <end position="160"/>
    </location>
</feature>
<dbReference type="OrthoDB" id="249913at2759"/>
<feature type="coiled-coil region" evidence="1">
    <location>
        <begin position="312"/>
        <end position="349"/>
    </location>
</feature>
<keyword evidence="1" id="KW-0175">Coiled coil</keyword>
<dbReference type="AlphaFoldDB" id="A0A1X0NTF5"/>
<dbReference type="RefSeq" id="XP_028882060.1">
    <property type="nucleotide sequence ID" value="XM_029026736.1"/>
</dbReference>
<accession>A0A1X0NTF5</accession>